<protein>
    <recommendedName>
        <fullName evidence="3">EAL domain-containing protein</fullName>
    </recommendedName>
</protein>
<evidence type="ECO:0008006" key="3">
    <source>
        <dbReference type="Google" id="ProtNLM"/>
    </source>
</evidence>
<keyword evidence="2" id="KW-1185">Reference proteome</keyword>
<evidence type="ECO:0000313" key="1">
    <source>
        <dbReference type="EMBL" id="MBB3897340.1"/>
    </source>
</evidence>
<dbReference type="Proteomes" id="UP000553193">
    <property type="component" value="Unassembled WGS sequence"/>
</dbReference>
<reference evidence="1 2" key="1">
    <citation type="submission" date="2020-08" db="EMBL/GenBank/DDBJ databases">
        <title>Genomic Encyclopedia of Type Strains, Phase IV (KMG-IV): sequencing the most valuable type-strain genomes for metagenomic binning, comparative biology and taxonomic classification.</title>
        <authorList>
            <person name="Goeker M."/>
        </authorList>
    </citation>
    <scope>NUCLEOTIDE SEQUENCE [LARGE SCALE GENOMIC DNA]</scope>
    <source>
        <strain evidence="1 2">DSM 19979</strain>
    </source>
</reference>
<dbReference type="AlphaFoldDB" id="A0A840AAU2"/>
<dbReference type="RefSeq" id="WP_184382265.1">
    <property type="nucleotide sequence ID" value="NZ_JACIDJ010000001.1"/>
</dbReference>
<comment type="caution">
    <text evidence="1">The sequence shown here is derived from an EMBL/GenBank/DDBJ whole genome shotgun (WGS) entry which is preliminary data.</text>
</comment>
<organism evidence="1 2">
    <name type="scientific">Roseococcus suduntuyensis</name>
    <dbReference type="NCBI Taxonomy" id="455361"/>
    <lineage>
        <taxon>Bacteria</taxon>
        <taxon>Pseudomonadati</taxon>
        <taxon>Pseudomonadota</taxon>
        <taxon>Alphaproteobacteria</taxon>
        <taxon>Acetobacterales</taxon>
        <taxon>Roseomonadaceae</taxon>
        <taxon>Roseococcus</taxon>
    </lineage>
</organism>
<dbReference type="EMBL" id="JACIDJ010000001">
    <property type="protein sequence ID" value="MBB3897340.1"/>
    <property type="molecule type" value="Genomic_DNA"/>
</dbReference>
<sequence>MSMALSGPEVGPQAEALALAALVRDCVTSGVERRALHLRLSALPEALRETRHRQMIDEVLAPVMRPTRARRFELPGGDLVIVSPPPGQHLEEVHAALSRLLPEATDGPLSTTMRLPAEGARLLSVVEGAMGLVLQRESASPTDVLPLPSATELEAALRALATADLAAALRNHPIWRLGDGQATPTPLWTETRVHLPDLMERLLPGASLAGAPALGRLFRRAAERRLLAELARPQVARAMDPACLPLSLGSVTETEGLRFDAALGPAGREQLVICVPLSDVLADPAGAALAARLARERGWTLGLDELEPWHLARMDLRALDPGLIRLRFRAEWLAGSVAERAALDASLPRDRDRVVLMGADAPVAIAWAWQRGITAFMGKVLDARR</sequence>
<evidence type="ECO:0000313" key="2">
    <source>
        <dbReference type="Proteomes" id="UP000553193"/>
    </source>
</evidence>
<accession>A0A840AAU2</accession>
<name>A0A840AAU2_9PROT</name>
<gene>
    <name evidence="1" type="ORF">GGQ83_000766</name>
</gene>
<proteinExistence type="predicted"/>